<evidence type="ECO:0000313" key="3">
    <source>
        <dbReference type="Proteomes" id="UP000272503"/>
    </source>
</evidence>
<gene>
    <name evidence="2" type="ORF">D9V32_09710</name>
</gene>
<evidence type="ECO:0008006" key="4">
    <source>
        <dbReference type="Google" id="ProtNLM"/>
    </source>
</evidence>
<feature type="transmembrane region" description="Helical" evidence="1">
    <location>
        <begin position="137"/>
        <end position="161"/>
    </location>
</feature>
<keyword evidence="3" id="KW-1185">Reference proteome</keyword>
<keyword evidence="1" id="KW-1133">Transmembrane helix</keyword>
<organism evidence="2 3">
    <name type="scientific">Mycetocola tolaasinivorans</name>
    <dbReference type="NCBI Taxonomy" id="76635"/>
    <lineage>
        <taxon>Bacteria</taxon>
        <taxon>Bacillati</taxon>
        <taxon>Actinomycetota</taxon>
        <taxon>Actinomycetes</taxon>
        <taxon>Micrococcales</taxon>
        <taxon>Microbacteriaceae</taxon>
        <taxon>Mycetocola</taxon>
    </lineage>
</organism>
<feature type="transmembrane region" description="Helical" evidence="1">
    <location>
        <begin position="12"/>
        <end position="30"/>
    </location>
</feature>
<name>A0A3L7A5Z8_9MICO</name>
<feature type="transmembrane region" description="Helical" evidence="1">
    <location>
        <begin position="182"/>
        <end position="203"/>
    </location>
</feature>
<reference evidence="2 3" key="1">
    <citation type="submission" date="2018-10" db="EMBL/GenBank/DDBJ databases">
        <authorList>
            <person name="Li J."/>
        </authorList>
    </citation>
    <scope>NUCLEOTIDE SEQUENCE [LARGE SCALE GENOMIC DNA]</scope>
    <source>
        <strain evidence="2 3">IF 016277</strain>
    </source>
</reference>
<evidence type="ECO:0000256" key="1">
    <source>
        <dbReference type="SAM" id="Phobius"/>
    </source>
</evidence>
<dbReference type="RefSeq" id="WP_121648704.1">
    <property type="nucleotide sequence ID" value="NZ_RCUX01000006.1"/>
</dbReference>
<evidence type="ECO:0000313" key="2">
    <source>
        <dbReference type="EMBL" id="RLP75729.1"/>
    </source>
</evidence>
<proteinExistence type="predicted"/>
<dbReference type="AlphaFoldDB" id="A0A3L7A5Z8"/>
<keyword evidence="1" id="KW-0472">Membrane</keyword>
<accession>A0A3L7A5Z8</accession>
<protein>
    <recommendedName>
        <fullName evidence="4">DUF2975 domain-containing protein</fullName>
    </recommendedName>
</protein>
<comment type="caution">
    <text evidence="2">The sequence shown here is derived from an EMBL/GenBank/DDBJ whole genome shotgun (WGS) entry which is preliminary data.</text>
</comment>
<feature type="transmembrane region" description="Helical" evidence="1">
    <location>
        <begin position="50"/>
        <end position="71"/>
    </location>
</feature>
<sequence>MDVVFESPVALIAAGVALAAVITVVLLAFWPGRYDRARILNGNRYRITRLFAFITAAGAGLVGVVDAWQIAIAETVRVPLRGPGLSIASELNDLSASPTNGGAPLHPEPATGSIVIVGIQADVGVAEFLGADPAVRFWLILQVLLTAALIVTIAVAVARVCTALLSGEPFQKPVTTWMRVSAWVFLGAGLGAQAALAGARAVVVDQVTQRPLPAEFQEPGDPWGIAGALRFVTNSWVPEFNPWPIGVCLARLALSAVFNAGTRLRRDVDGLV</sequence>
<dbReference type="EMBL" id="RCUX01000006">
    <property type="protein sequence ID" value="RLP75729.1"/>
    <property type="molecule type" value="Genomic_DNA"/>
</dbReference>
<dbReference type="Proteomes" id="UP000272503">
    <property type="component" value="Unassembled WGS sequence"/>
</dbReference>
<keyword evidence="1" id="KW-0812">Transmembrane</keyword>